<comment type="subcellular location">
    <subcellularLocation>
        <location evidence="1">Cell envelope</location>
    </subcellularLocation>
    <subcellularLocation>
        <location evidence="2">Cell outer membrane</location>
    </subcellularLocation>
    <subcellularLocation>
        <location evidence="3">Secreted</location>
    </subcellularLocation>
</comment>
<evidence type="ECO:0000313" key="10">
    <source>
        <dbReference type="Proteomes" id="UP000777784"/>
    </source>
</evidence>
<proteinExistence type="predicted"/>
<organism evidence="9 10">
    <name type="scientific">Eiseniibacteriota bacterium</name>
    <dbReference type="NCBI Taxonomy" id="2212470"/>
    <lineage>
        <taxon>Bacteria</taxon>
        <taxon>Candidatus Eiseniibacteriota</taxon>
    </lineage>
</organism>
<dbReference type="InterPro" id="IPR012334">
    <property type="entry name" value="Pectin_lyas_fold"/>
</dbReference>
<dbReference type="InterPro" id="IPR006626">
    <property type="entry name" value="PbH1"/>
</dbReference>
<dbReference type="EMBL" id="JAHJDP010000041">
    <property type="protein sequence ID" value="MBU2690895.1"/>
    <property type="molecule type" value="Genomic_DNA"/>
</dbReference>
<keyword evidence="5 8" id="KW-0732">Signal</keyword>
<name>A0A948W6A2_UNCEI</name>
<evidence type="ECO:0000256" key="2">
    <source>
        <dbReference type="ARBA" id="ARBA00004442"/>
    </source>
</evidence>
<evidence type="ECO:0000256" key="1">
    <source>
        <dbReference type="ARBA" id="ARBA00004196"/>
    </source>
</evidence>
<dbReference type="Proteomes" id="UP000777784">
    <property type="component" value="Unassembled WGS sequence"/>
</dbReference>
<dbReference type="InterPro" id="IPR003368">
    <property type="entry name" value="POMP_repeat"/>
</dbReference>
<evidence type="ECO:0000256" key="7">
    <source>
        <dbReference type="ARBA" id="ARBA00023237"/>
    </source>
</evidence>
<evidence type="ECO:0000256" key="3">
    <source>
        <dbReference type="ARBA" id="ARBA00004613"/>
    </source>
</evidence>
<dbReference type="PANTHER" id="PTHR11319">
    <property type="entry name" value="G PROTEIN-COUPLED RECEPTOR-RELATED"/>
    <property type="match status" value="1"/>
</dbReference>
<dbReference type="Gene3D" id="2.160.20.10">
    <property type="entry name" value="Single-stranded right-handed beta-helix, Pectin lyase-like"/>
    <property type="match status" value="1"/>
</dbReference>
<keyword evidence="7" id="KW-0998">Cell outer membrane</keyword>
<comment type="caution">
    <text evidence="9">The sequence shown here is derived from an EMBL/GenBank/DDBJ whole genome shotgun (WGS) entry which is preliminary data.</text>
</comment>
<dbReference type="PANTHER" id="PTHR11319:SF35">
    <property type="entry name" value="OUTER MEMBRANE PROTEIN PMPC-RELATED"/>
    <property type="match status" value="1"/>
</dbReference>
<dbReference type="SMART" id="SM00710">
    <property type="entry name" value="PbH1"/>
    <property type="match status" value="5"/>
</dbReference>
<dbReference type="NCBIfam" id="TIGR01376">
    <property type="entry name" value="POMP_repeat"/>
    <property type="match status" value="2"/>
</dbReference>
<evidence type="ECO:0000256" key="4">
    <source>
        <dbReference type="ARBA" id="ARBA00022525"/>
    </source>
</evidence>
<accession>A0A948W6A2</accession>
<dbReference type="InterPro" id="IPR011050">
    <property type="entry name" value="Pectin_lyase_fold/virulence"/>
</dbReference>
<dbReference type="SUPFAM" id="SSF51126">
    <property type="entry name" value="Pectin lyase-like"/>
    <property type="match status" value="1"/>
</dbReference>
<feature type="signal peptide" evidence="8">
    <location>
        <begin position="1"/>
        <end position="25"/>
    </location>
</feature>
<reference evidence="9" key="1">
    <citation type="submission" date="2021-05" db="EMBL/GenBank/DDBJ databases">
        <title>Energy efficiency and biological interactions define the core microbiome of deep oligotrophic groundwater.</title>
        <authorList>
            <person name="Mehrshad M."/>
            <person name="Lopez-Fernandez M."/>
            <person name="Bell E."/>
            <person name="Bernier-Latmani R."/>
            <person name="Bertilsson S."/>
            <person name="Dopson M."/>
        </authorList>
    </citation>
    <scope>NUCLEOTIDE SEQUENCE</scope>
    <source>
        <strain evidence="9">Modern_marine.mb.64</strain>
    </source>
</reference>
<protein>
    <submittedName>
        <fullName evidence="9">Right-handed parallel beta-helix repeat-containing protein</fullName>
    </submittedName>
</protein>
<keyword evidence="4" id="KW-0964">Secreted</keyword>
<feature type="chain" id="PRO_5037900056" evidence="8">
    <location>
        <begin position="26"/>
        <end position="372"/>
    </location>
</feature>
<dbReference type="GO" id="GO:0009279">
    <property type="term" value="C:cell outer membrane"/>
    <property type="evidence" value="ECO:0007669"/>
    <property type="project" value="UniProtKB-SubCell"/>
</dbReference>
<keyword evidence="6" id="KW-0472">Membrane</keyword>
<gene>
    <name evidence="9" type="ORF">KJ970_08200</name>
</gene>
<evidence type="ECO:0000256" key="8">
    <source>
        <dbReference type="SAM" id="SignalP"/>
    </source>
</evidence>
<dbReference type="AlphaFoldDB" id="A0A948W6A2"/>
<evidence type="ECO:0000256" key="6">
    <source>
        <dbReference type="ARBA" id="ARBA00023136"/>
    </source>
</evidence>
<evidence type="ECO:0000313" key="9">
    <source>
        <dbReference type="EMBL" id="MBU2690895.1"/>
    </source>
</evidence>
<dbReference type="Pfam" id="PF02415">
    <property type="entry name" value="Chlam_PMP"/>
    <property type="match status" value="3"/>
</dbReference>
<evidence type="ECO:0000256" key="5">
    <source>
        <dbReference type="ARBA" id="ARBA00022729"/>
    </source>
</evidence>
<dbReference type="GO" id="GO:0005576">
    <property type="term" value="C:extracellular region"/>
    <property type="evidence" value="ECO:0007669"/>
    <property type="project" value="UniProtKB-SubCell"/>
</dbReference>
<sequence>MTFHRYIHGFYFLFILAVFSTPRPAASATRHVPSEFPTIQGAVDYSTPGDTVLITCDIYEESEIILNPGIIIRGDGAAEDCVIIDAQQSGRSFYCNDLIQTVRIENLTIRAGSANTGGAIYCNNSSLHITDCTFEQNTAVNGGAIWCNDSSPVISDCTFEQNTASGLGGGLYFQQDSAPVFADCLFYENTAGSGGGIFFNTTLEAEIVDCTFSKNNSVNWGGGIATGNVAPVVTNCTFYRNSGTEGSGIMVLSSGHLRLNNSIIGYGTGAGKAVECRGSAIATLTCCDVYGNSGGDYAGCIGNQNGLDGNISASPVFCDMANNDLTLRIDSKCAPYSLPNSQCALIGAWPVRCNIPNPVHISTWGSIKALYK</sequence>